<accession>A0ABV0G9M6</accession>
<evidence type="ECO:0000256" key="2">
    <source>
        <dbReference type="PROSITE-ProRule" id="PRU00169"/>
    </source>
</evidence>
<dbReference type="InterPro" id="IPR001789">
    <property type="entry name" value="Sig_transdc_resp-reg_receiver"/>
</dbReference>
<evidence type="ECO:0000259" key="3">
    <source>
        <dbReference type="PROSITE" id="PS50110"/>
    </source>
</evidence>
<dbReference type="RefSeq" id="WP_269631875.1">
    <property type="nucleotide sequence ID" value="NZ_JBDPZC010000001.1"/>
</dbReference>
<name>A0ABV0G9M6_9BURK</name>
<dbReference type="PROSITE" id="PS50110">
    <property type="entry name" value="RESPONSE_REGULATORY"/>
    <property type="match status" value="1"/>
</dbReference>
<gene>
    <name evidence="4" type="ORF">ABDJ40_03165</name>
</gene>
<keyword evidence="5" id="KW-1185">Reference proteome</keyword>
<dbReference type="Proteomes" id="UP001462640">
    <property type="component" value="Unassembled WGS sequence"/>
</dbReference>
<dbReference type="PANTHER" id="PTHR44591:SF3">
    <property type="entry name" value="RESPONSE REGULATORY DOMAIN-CONTAINING PROTEIN"/>
    <property type="match status" value="1"/>
</dbReference>
<feature type="domain" description="Response regulatory" evidence="3">
    <location>
        <begin position="5"/>
        <end position="122"/>
    </location>
</feature>
<dbReference type="InterPro" id="IPR050595">
    <property type="entry name" value="Bact_response_regulator"/>
</dbReference>
<reference evidence="4 5" key="1">
    <citation type="submission" date="2024-05" db="EMBL/GenBank/DDBJ databases">
        <title>Roseateles sp. 2.12 16S ribosomal RNA gene Genome sequencing and assembly.</title>
        <authorList>
            <person name="Woo H."/>
        </authorList>
    </citation>
    <scope>NUCLEOTIDE SEQUENCE [LARGE SCALE GENOMIC DNA]</scope>
    <source>
        <strain evidence="4 5">2.12</strain>
    </source>
</reference>
<feature type="modified residue" description="4-aspartylphosphate" evidence="2">
    <location>
        <position position="54"/>
    </location>
</feature>
<sequence>MPAKRILIVDDQAETRRLVRWGLTDNGFTLHEAANAAGALQLARALHPDLVILDVVLPGDTDGLALCRQFRADAELATLRVLILSANADPKDRLAALDAGADAYLSKPFSPVELDRQVQALLSKT</sequence>
<comment type="caution">
    <text evidence="4">The sequence shown here is derived from an EMBL/GenBank/DDBJ whole genome shotgun (WGS) entry which is preliminary data.</text>
</comment>
<keyword evidence="1 2" id="KW-0597">Phosphoprotein</keyword>
<evidence type="ECO:0000313" key="5">
    <source>
        <dbReference type="Proteomes" id="UP001462640"/>
    </source>
</evidence>
<evidence type="ECO:0000313" key="4">
    <source>
        <dbReference type="EMBL" id="MEO3711760.1"/>
    </source>
</evidence>
<protein>
    <submittedName>
        <fullName evidence="4">Response regulator</fullName>
    </submittedName>
</protein>
<dbReference type="PANTHER" id="PTHR44591">
    <property type="entry name" value="STRESS RESPONSE REGULATOR PROTEIN 1"/>
    <property type="match status" value="1"/>
</dbReference>
<dbReference type="InterPro" id="IPR011006">
    <property type="entry name" value="CheY-like_superfamily"/>
</dbReference>
<organism evidence="4 5">
    <name type="scientific">Roseateles flavus</name>
    <dbReference type="NCBI Taxonomy" id="3149041"/>
    <lineage>
        <taxon>Bacteria</taxon>
        <taxon>Pseudomonadati</taxon>
        <taxon>Pseudomonadota</taxon>
        <taxon>Betaproteobacteria</taxon>
        <taxon>Burkholderiales</taxon>
        <taxon>Sphaerotilaceae</taxon>
        <taxon>Roseateles</taxon>
    </lineage>
</organism>
<dbReference type="SUPFAM" id="SSF52172">
    <property type="entry name" value="CheY-like"/>
    <property type="match status" value="1"/>
</dbReference>
<dbReference type="Pfam" id="PF00072">
    <property type="entry name" value="Response_reg"/>
    <property type="match status" value="1"/>
</dbReference>
<dbReference type="Gene3D" id="3.40.50.2300">
    <property type="match status" value="1"/>
</dbReference>
<dbReference type="SMART" id="SM00448">
    <property type="entry name" value="REC"/>
    <property type="match status" value="1"/>
</dbReference>
<evidence type="ECO:0000256" key="1">
    <source>
        <dbReference type="ARBA" id="ARBA00022553"/>
    </source>
</evidence>
<dbReference type="EMBL" id="JBDPZC010000001">
    <property type="protein sequence ID" value="MEO3711760.1"/>
    <property type="molecule type" value="Genomic_DNA"/>
</dbReference>
<proteinExistence type="predicted"/>